<evidence type="ECO:0000313" key="3">
    <source>
        <dbReference type="Proteomes" id="UP000434172"/>
    </source>
</evidence>
<gene>
    <name evidence="2" type="ORF">GQ607_013408</name>
</gene>
<protein>
    <submittedName>
        <fullName evidence="2">Uncharacterized protein</fullName>
    </submittedName>
</protein>
<organism evidence="2 3">
    <name type="scientific">Colletotrichum asianum</name>
    <dbReference type="NCBI Taxonomy" id="702518"/>
    <lineage>
        <taxon>Eukaryota</taxon>
        <taxon>Fungi</taxon>
        <taxon>Dikarya</taxon>
        <taxon>Ascomycota</taxon>
        <taxon>Pezizomycotina</taxon>
        <taxon>Sordariomycetes</taxon>
        <taxon>Hypocreomycetidae</taxon>
        <taxon>Glomerellales</taxon>
        <taxon>Glomerellaceae</taxon>
        <taxon>Colletotrichum</taxon>
        <taxon>Colletotrichum gloeosporioides species complex</taxon>
    </lineage>
</organism>
<keyword evidence="3" id="KW-1185">Reference proteome</keyword>
<feature type="region of interest" description="Disordered" evidence="1">
    <location>
        <begin position="1"/>
        <end position="26"/>
    </location>
</feature>
<evidence type="ECO:0000256" key="1">
    <source>
        <dbReference type="SAM" id="MobiDB-lite"/>
    </source>
</evidence>
<reference evidence="2 3" key="1">
    <citation type="submission" date="2019-12" db="EMBL/GenBank/DDBJ databases">
        <title>A genome sequence resource for the geographically widespread anthracnose pathogen Colletotrichum asianum.</title>
        <authorList>
            <person name="Meng Y."/>
        </authorList>
    </citation>
    <scope>NUCLEOTIDE SEQUENCE [LARGE SCALE GENOMIC DNA]</scope>
    <source>
        <strain evidence="2 3">ICMP 18580</strain>
    </source>
</reference>
<dbReference type="Proteomes" id="UP000434172">
    <property type="component" value="Unassembled WGS sequence"/>
</dbReference>
<accession>A0A8H3W197</accession>
<evidence type="ECO:0000313" key="2">
    <source>
        <dbReference type="EMBL" id="KAF0319303.1"/>
    </source>
</evidence>
<comment type="caution">
    <text evidence="2">The sequence shown here is derived from an EMBL/GenBank/DDBJ whole genome shotgun (WGS) entry which is preliminary data.</text>
</comment>
<feature type="region of interest" description="Disordered" evidence="1">
    <location>
        <begin position="52"/>
        <end position="75"/>
    </location>
</feature>
<dbReference type="EMBL" id="WOWK01000097">
    <property type="protein sequence ID" value="KAF0319303.1"/>
    <property type="molecule type" value="Genomic_DNA"/>
</dbReference>
<sequence>MAQFHPPPDRPSKEAPSPCTMWSRQGIGPDLRLQTSNMPPTPAIQRLCSLSAHGTSGGGVPRESSPCLPQPGVSPLGQSRPNLSCQLLAIRDGLLALYPVSLD</sequence>
<name>A0A8H3W197_9PEZI</name>
<dbReference type="AlphaFoldDB" id="A0A8H3W197"/>
<proteinExistence type="predicted"/>